<feature type="compositionally biased region" description="Low complexity" evidence="3">
    <location>
        <begin position="16"/>
        <end position="43"/>
    </location>
</feature>
<dbReference type="InParanoid" id="A0A068UMM0"/>
<dbReference type="PhylomeDB" id="A0A068UMM0"/>
<dbReference type="STRING" id="49390.A0A068UMM0"/>
<name>A0A068UMM0_COFCA</name>
<evidence type="ECO:0000313" key="6">
    <source>
        <dbReference type="Proteomes" id="UP000295252"/>
    </source>
</evidence>
<feature type="compositionally biased region" description="Basic and acidic residues" evidence="3">
    <location>
        <begin position="46"/>
        <end position="57"/>
    </location>
</feature>
<dbReference type="Gramene" id="CDP09770">
    <property type="protein sequence ID" value="CDP09770"/>
    <property type="gene ID" value="GSCOC_T00030228001"/>
</dbReference>
<proteinExistence type="inferred from homology"/>
<keyword evidence="2" id="KW-0175">Coiled coil</keyword>
<keyword evidence="6" id="KW-1185">Reference proteome</keyword>
<feature type="coiled-coil region" evidence="2">
    <location>
        <begin position="135"/>
        <end position="177"/>
    </location>
</feature>
<feature type="compositionally biased region" description="Basic and acidic residues" evidence="3">
    <location>
        <begin position="1"/>
        <end position="11"/>
    </location>
</feature>
<evidence type="ECO:0000256" key="1">
    <source>
        <dbReference type="ARBA" id="ARBA00005711"/>
    </source>
</evidence>
<sequence>MGEKQAEHVEPEQETSAPLALAPAASKESSPQALAPAPAASEESSPEEKPPKHDSSEKALVPIEKPIFIAEKRAEHREDEKNKVDPRDRDAALARVELEKRLALIKAWEESEKAKADNKAYKKLSSIGAWENTKKASVEVELKLIEEEFEKKKAKAAERMKNKMAEIHRKSEEKRAMVEAKRGEDILKVEETAAKFRSTGNVPKKLFACFGS</sequence>
<accession>A0A068UMM0</accession>
<dbReference type="PANTHER" id="PTHR31775">
    <property type="entry name" value="OS02G0117200 PROTEIN"/>
    <property type="match status" value="1"/>
</dbReference>
<dbReference type="Pfam" id="PF03763">
    <property type="entry name" value="Remorin_C"/>
    <property type="match status" value="1"/>
</dbReference>
<gene>
    <name evidence="5" type="ORF">GSCOC_T00030228001</name>
</gene>
<evidence type="ECO:0000256" key="3">
    <source>
        <dbReference type="SAM" id="MobiDB-lite"/>
    </source>
</evidence>
<evidence type="ECO:0000313" key="5">
    <source>
        <dbReference type="EMBL" id="CDP09770.1"/>
    </source>
</evidence>
<comment type="similarity">
    <text evidence="1">Belongs to the remorin family.</text>
</comment>
<protein>
    <recommendedName>
        <fullName evidence="4">Remorin C-terminal domain-containing protein</fullName>
    </recommendedName>
</protein>
<feature type="compositionally biased region" description="Basic and acidic residues" evidence="3">
    <location>
        <begin position="70"/>
        <end position="87"/>
    </location>
</feature>
<evidence type="ECO:0000256" key="2">
    <source>
        <dbReference type="SAM" id="Coils"/>
    </source>
</evidence>
<dbReference type="OrthoDB" id="684343at2759"/>
<feature type="domain" description="Remorin C-terminal" evidence="4">
    <location>
        <begin position="100"/>
        <end position="205"/>
    </location>
</feature>
<dbReference type="PANTHER" id="PTHR31775:SF5">
    <property type="entry name" value="REMORIN 1.4"/>
    <property type="match status" value="1"/>
</dbReference>
<feature type="region of interest" description="Disordered" evidence="3">
    <location>
        <begin position="1"/>
        <end position="87"/>
    </location>
</feature>
<evidence type="ECO:0000259" key="4">
    <source>
        <dbReference type="Pfam" id="PF03763"/>
    </source>
</evidence>
<dbReference type="InterPro" id="IPR005516">
    <property type="entry name" value="Remorin_C"/>
</dbReference>
<organism evidence="5 6">
    <name type="scientific">Coffea canephora</name>
    <name type="common">Robusta coffee</name>
    <dbReference type="NCBI Taxonomy" id="49390"/>
    <lineage>
        <taxon>Eukaryota</taxon>
        <taxon>Viridiplantae</taxon>
        <taxon>Streptophyta</taxon>
        <taxon>Embryophyta</taxon>
        <taxon>Tracheophyta</taxon>
        <taxon>Spermatophyta</taxon>
        <taxon>Magnoliopsida</taxon>
        <taxon>eudicotyledons</taxon>
        <taxon>Gunneridae</taxon>
        <taxon>Pentapetalae</taxon>
        <taxon>asterids</taxon>
        <taxon>lamiids</taxon>
        <taxon>Gentianales</taxon>
        <taxon>Rubiaceae</taxon>
        <taxon>Ixoroideae</taxon>
        <taxon>Gardenieae complex</taxon>
        <taxon>Bertiereae - Coffeeae clade</taxon>
        <taxon>Coffeeae</taxon>
        <taxon>Coffea</taxon>
    </lineage>
</organism>
<dbReference type="AlphaFoldDB" id="A0A068UMM0"/>
<dbReference type="EMBL" id="HG739125">
    <property type="protein sequence ID" value="CDP09770.1"/>
    <property type="molecule type" value="Genomic_DNA"/>
</dbReference>
<reference evidence="6" key="1">
    <citation type="journal article" date="2014" name="Science">
        <title>The coffee genome provides insight into the convergent evolution of caffeine biosynthesis.</title>
        <authorList>
            <person name="Denoeud F."/>
            <person name="Carretero-Paulet L."/>
            <person name="Dereeper A."/>
            <person name="Droc G."/>
            <person name="Guyot R."/>
            <person name="Pietrella M."/>
            <person name="Zheng C."/>
            <person name="Alberti A."/>
            <person name="Anthony F."/>
            <person name="Aprea G."/>
            <person name="Aury J.M."/>
            <person name="Bento P."/>
            <person name="Bernard M."/>
            <person name="Bocs S."/>
            <person name="Campa C."/>
            <person name="Cenci A."/>
            <person name="Combes M.C."/>
            <person name="Crouzillat D."/>
            <person name="Da Silva C."/>
            <person name="Daddiego L."/>
            <person name="De Bellis F."/>
            <person name="Dussert S."/>
            <person name="Garsmeur O."/>
            <person name="Gayraud T."/>
            <person name="Guignon V."/>
            <person name="Jahn K."/>
            <person name="Jamilloux V."/>
            <person name="Joet T."/>
            <person name="Labadie K."/>
            <person name="Lan T."/>
            <person name="Leclercq J."/>
            <person name="Lepelley M."/>
            <person name="Leroy T."/>
            <person name="Li L.T."/>
            <person name="Librado P."/>
            <person name="Lopez L."/>
            <person name="Munoz A."/>
            <person name="Noel B."/>
            <person name="Pallavicini A."/>
            <person name="Perrotta G."/>
            <person name="Poncet V."/>
            <person name="Pot D."/>
            <person name="Priyono X."/>
            <person name="Rigoreau M."/>
            <person name="Rouard M."/>
            <person name="Rozas J."/>
            <person name="Tranchant-Dubreuil C."/>
            <person name="VanBuren R."/>
            <person name="Zhang Q."/>
            <person name="Andrade A.C."/>
            <person name="Argout X."/>
            <person name="Bertrand B."/>
            <person name="de Kochko A."/>
            <person name="Graziosi G."/>
            <person name="Henry R.J."/>
            <person name="Jayarama X."/>
            <person name="Ming R."/>
            <person name="Nagai C."/>
            <person name="Rounsley S."/>
            <person name="Sankoff D."/>
            <person name="Giuliano G."/>
            <person name="Albert V.A."/>
            <person name="Wincker P."/>
            <person name="Lashermes P."/>
        </authorList>
    </citation>
    <scope>NUCLEOTIDE SEQUENCE [LARGE SCALE GENOMIC DNA]</scope>
    <source>
        <strain evidence="6">cv. DH200-94</strain>
    </source>
</reference>
<dbReference type="Proteomes" id="UP000295252">
    <property type="component" value="Chromosome X"/>
</dbReference>